<protein>
    <submittedName>
        <fullName evidence="5">Helix-turn-helix transcriptional regulator</fullName>
    </submittedName>
</protein>
<keyword evidence="3" id="KW-0804">Transcription</keyword>
<keyword evidence="6" id="KW-1185">Reference proteome</keyword>
<name>A0A515EKI5_9BURK</name>
<organism evidence="5 6">
    <name type="scientific">Rhodoferax aquaticus</name>
    <dbReference type="NCBI Taxonomy" id="2527691"/>
    <lineage>
        <taxon>Bacteria</taxon>
        <taxon>Pseudomonadati</taxon>
        <taxon>Pseudomonadota</taxon>
        <taxon>Betaproteobacteria</taxon>
        <taxon>Burkholderiales</taxon>
        <taxon>Comamonadaceae</taxon>
        <taxon>Rhodoferax</taxon>
    </lineage>
</organism>
<dbReference type="EMBL" id="CP036282">
    <property type="protein sequence ID" value="QDL53119.1"/>
    <property type="molecule type" value="Genomic_DNA"/>
</dbReference>
<evidence type="ECO:0000259" key="4">
    <source>
        <dbReference type="Pfam" id="PF00717"/>
    </source>
</evidence>
<evidence type="ECO:0000313" key="5">
    <source>
        <dbReference type="EMBL" id="QDL53119.1"/>
    </source>
</evidence>
<reference evidence="6" key="2">
    <citation type="journal article" date="2020" name="Int. J. Syst. Evol. Microbiol.">
        <title>Genomic insights into a novel species Rhodoferax aquaticus sp. nov., isolated from freshwater.</title>
        <authorList>
            <person name="Li T."/>
            <person name="Zhuo Y."/>
            <person name="Jin C.Z."/>
            <person name="Wu X."/>
            <person name="Ko S.R."/>
            <person name="Jin F.J."/>
            <person name="Ahn C.Y."/>
            <person name="Oh H.M."/>
            <person name="Lee H.G."/>
            <person name="Jin L."/>
        </authorList>
    </citation>
    <scope>NUCLEOTIDE SEQUENCE [LARGE SCALE GENOMIC DNA]</scope>
    <source>
        <strain evidence="6">Gr-4</strain>
    </source>
</reference>
<dbReference type="InterPro" id="IPR036286">
    <property type="entry name" value="LexA/Signal_pep-like_sf"/>
</dbReference>
<sequence length="153" mass="16594">MDTHYVVTGERINGDSSYVVVPQIDVAASAGPGAINGDEECNGGLSFSRQWLHKRGLQPNNLKVIRVSGESMRPVMNDGDKVLVDIGDTLPKSGRAYVLLQGDELLVKYCQLLPDGLLRVSSANPNYPTYDIDLAKTPGVSIVGRVRASTHEW</sequence>
<proteinExistence type="predicted"/>
<dbReference type="RefSeq" id="WP_142808685.1">
    <property type="nucleotide sequence ID" value="NZ_CP036282.1"/>
</dbReference>
<reference evidence="6" key="1">
    <citation type="submission" date="2019-02" db="EMBL/GenBank/DDBJ databases">
        <title>Complete genome sequence of Rhodoferax sp. Gr-4.</title>
        <authorList>
            <person name="Jin L."/>
        </authorList>
    </citation>
    <scope>NUCLEOTIDE SEQUENCE [LARGE SCALE GENOMIC DNA]</scope>
    <source>
        <strain evidence="6">Gr-4</strain>
    </source>
</reference>
<dbReference type="KEGG" id="rhg:EXZ61_02445"/>
<keyword evidence="1" id="KW-0805">Transcription regulation</keyword>
<dbReference type="PANTHER" id="PTHR40661:SF3">
    <property type="entry name" value="FELS-1 PROPHAGE TRANSCRIPTIONAL REGULATOR"/>
    <property type="match status" value="1"/>
</dbReference>
<dbReference type="InterPro" id="IPR015927">
    <property type="entry name" value="Peptidase_S24_S26A/B/C"/>
</dbReference>
<evidence type="ECO:0000256" key="1">
    <source>
        <dbReference type="ARBA" id="ARBA00023015"/>
    </source>
</evidence>
<dbReference type="Pfam" id="PF00717">
    <property type="entry name" value="Peptidase_S24"/>
    <property type="match status" value="1"/>
</dbReference>
<dbReference type="Gene3D" id="2.10.109.10">
    <property type="entry name" value="Umud Fragment, subunit A"/>
    <property type="match status" value="1"/>
</dbReference>
<keyword evidence="2" id="KW-0238">DNA-binding</keyword>
<dbReference type="SUPFAM" id="SSF51306">
    <property type="entry name" value="LexA/Signal peptidase"/>
    <property type="match status" value="1"/>
</dbReference>
<dbReference type="AlphaFoldDB" id="A0A515EKI5"/>
<evidence type="ECO:0000256" key="3">
    <source>
        <dbReference type="ARBA" id="ARBA00023163"/>
    </source>
</evidence>
<evidence type="ECO:0000313" key="6">
    <source>
        <dbReference type="Proteomes" id="UP000317365"/>
    </source>
</evidence>
<feature type="domain" description="Peptidase S24/S26A/S26B/S26C" evidence="4">
    <location>
        <begin position="27"/>
        <end position="146"/>
    </location>
</feature>
<dbReference type="CDD" id="cd06529">
    <property type="entry name" value="S24_LexA-like"/>
    <property type="match status" value="1"/>
</dbReference>
<dbReference type="InterPro" id="IPR039418">
    <property type="entry name" value="LexA-like"/>
</dbReference>
<dbReference type="GO" id="GO:0003677">
    <property type="term" value="F:DNA binding"/>
    <property type="evidence" value="ECO:0007669"/>
    <property type="project" value="UniProtKB-KW"/>
</dbReference>
<accession>A0A515EKI5</accession>
<gene>
    <name evidence="5" type="ORF">EXZ61_02445</name>
</gene>
<dbReference type="Proteomes" id="UP000317365">
    <property type="component" value="Chromosome"/>
</dbReference>
<evidence type="ECO:0000256" key="2">
    <source>
        <dbReference type="ARBA" id="ARBA00023125"/>
    </source>
</evidence>
<dbReference type="PANTHER" id="PTHR40661">
    <property type="match status" value="1"/>
</dbReference>